<dbReference type="SUPFAM" id="SSF53335">
    <property type="entry name" value="S-adenosyl-L-methionine-dependent methyltransferases"/>
    <property type="match status" value="1"/>
</dbReference>
<gene>
    <name evidence="1" type="ORF">ASZ90_014882</name>
</gene>
<dbReference type="InterPro" id="IPR029063">
    <property type="entry name" value="SAM-dependent_MTases_sf"/>
</dbReference>
<dbReference type="GO" id="GO:0032259">
    <property type="term" value="P:methylation"/>
    <property type="evidence" value="ECO:0007669"/>
    <property type="project" value="UniProtKB-KW"/>
</dbReference>
<keyword evidence="1" id="KW-0489">Methyltransferase</keyword>
<sequence length="287" mass="31501">MSTERPSPGPAEILDLDEVWFIEPSFADLPDERFTAALTEVPGDQARLLIDEESEPLCMAVCTPDSTWVAGCFQLRPPTAALITRFEELGGDIYQEERSLWEAAVRGCFSREIAGQVTPALEDLNPARIGMVDSLIAEVWGEGGGRSCIDCGCGSGVGSLVLRERGFRPLSCDNDPSLLSLGLSTGRLIPEDTMCIDATLIRDYTGHCDMGMGCMFGEIHDFNAGMWETITGELVLLTDRCLITVGTRREADLICSWVGQWGAGARVFENTRDIIYDRFVCDIVRED</sequence>
<proteinExistence type="predicted"/>
<keyword evidence="1" id="KW-0808">Transferase</keyword>
<organism evidence="1">
    <name type="scientific">hydrocarbon metagenome</name>
    <dbReference type="NCBI Taxonomy" id="938273"/>
    <lineage>
        <taxon>unclassified sequences</taxon>
        <taxon>metagenomes</taxon>
        <taxon>ecological metagenomes</taxon>
    </lineage>
</organism>
<dbReference type="EMBL" id="LNQE01001554">
    <property type="protein sequence ID" value="KUG15465.1"/>
    <property type="molecule type" value="Genomic_DNA"/>
</dbReference>
<dbReference type="GO" id="GO:0008168">
    <property type="term" value="F:methyltransferase activity"/>
    <property type="evidence" value="ECO:0007669"/>
    <property type="project" value="UniProtKB-KW"/>
</dbReference>
<reference evidence="1" key="1">
    <citation type="journal article" date="2015" name="Proc. Natl. Acad. Sci. U.S.A.">
        <title>Networks of energetic and metabolic interactions define dynamics in microbial communities.</title>
        <authorList>
            <person name="Embree M."/>
            <person name="Liu J.K."/>
            <person name="Al-Bassam M.M."/>
            <person name="Zengler K."/>
        </authorList>
    </citation>
    <scope>NUCLEOTIDE SEQUENCE</scope>
</reference>
<accession>A0A0W8F3N0</accession>
<comment type="caution">
    <text evidence="1">The sequence shown here is derived from an EMBL/GenBank/DDBJ whole genome shotgun (WGS) entry which is preliminary data.</text>
</comment>
<dbReference type="AlphaFoldDB" id="A0A0W8F3N0"/>
<name>A0A0W8F3N0_9ZZZZ</name>
<evidence type="ECO:0000313" key="1">
    <source>
        <dbReference type="EMBL" id="KUG15465.1"/>
    </source>
</evidence>
<protein>
    <submittedName>
        <fullName evidence="1">Methyltransferase</fullName>
    </submittedName>
</protein>